<dbReference type="Gene3D" id="1.10.630.10">
    <property type="entry name" value="Cytochrome P450"/>
    <property type="match status" value="1"/>
</dbReference>
<dbReference type="Proteomes" id="UP000605784">
    <property type="component" value="Unassembled WGS sequence"/>
</dbReference>
<evidence type="ECO:0000256" key="1">
    <source>
        <dbReference type="ARBA" id="ARBA00010617"/>
    </source>
</evidence>
<dbReference type="GO" id="GO:0020037">
    <property type="term" value="F:heme binding"/>
    <property type="evidence" value="ECO:0007669"/>
    <property type="project" value="InterPro"/>
</dbReference>
<gene>
    <name evidence="8" type="ORF">GCM10009030_12340</name>
</gene>
<evidence type="ECO:0000256" key="6">
    <source>
        <dbReference type="ARBA" id="ARBA00023033"/>
    </source>
</evidence>
<keyword evidence="3 7" id="KW-0479">Metal-binding</keyword>
<dbReference type="RefSeq" id="WP_188995544.1">
    <property type="nucleotide sequence ID" value="NZ_BMOU01000001.1"/>
</dbReference>
<organism evidence="8 9">
    <name type="scientific">Haloarcula pellucida</name>
    <dbReference type="NCBI Taxonomy" id="1427151"/>
    <lineage>
        <taxon>Archaea</taxon>
        <taxon>Methanobacteriati</taxon>
        <taxon>Methanobacteriota</taxon>
        <taxon>Stenosarchaea group</taxon>
        <taxon>Halobacteria</taxon>
        <taxon>Halobacteriales</taxon>
        <taxon>Haloarculaceae</taxon>
        <taxon>Haloarcula</taxon>
    </lineage>
</organism>
<keyword evidence="4 7" id="KW-0560">Oxidoreductase</keyword>
<dbReference type="InterPro" id="IPR036396">
    <property type="entry name" value="Cyt_P450_sf"/>
</dbReference>
<evidence type="ECO:0000256" key="7">
    <source>
        <dbReference type="RuleBase" id="RU000461"/>
    </source>
</evidence>
<dbReference type="InterPro" id="IPR001128">
    <property type="entry name" value="Cyt_P450"/>
</dbReference>
<keyword evidence="6 7" id="KW-0503">Monooxygenase</keyword>
<evidence type="ECO:0000256" key="3">
    <source>
        <dbReference type="ARBA" id="ARBA00022723"/>
    </source>
</evidence>
<dbReference type="PROSITE" id="PS00086">
    <property type="entry name" value="CYTOCHROME_P450"/>
    <property type="match status" value="1"/>
</dbReference>
<dbReference type="InterPro" id="IPR050196">
    <property type="entry name" value="Cytochrome_P450_Monoox"/>
</dbReference>
<evidence type="ECO:0000256" key="4">
    <source>
        <dbReference type="ARBA" id="ARBA00023002"/>
    </source>
</evidence>
<dbReference type="PANTHER" id="PTHR24291:SF50">
    <property type="entry name" value="BIFUNCTIONAL ALBAFLAVENONE MONOOXYGENASE_TERPENE SYNTHASE"/>
    <property type="match status" value="1"/>
</dbReference>
<reference evidence="8" key="2">
    <citation type="submission" date="2020-09" db="EMBL/GenBank/DDBJ databases">
        <authorList>
            <person name="Sun Q."/>
            <person name="Ohkuma M."/>
        </authorList>
    </citation>
    <scope>NUCLEOTIDE SEQUENCE</scope>
    <source>
        <strain evidence="8">JCM 17820</strain>
    </source>
</reference>
<keyword evidence="5 7" id="KW-0408">Iron</keyword>
<dbReference type="GO" id="GO:0016705">
    <property type="term" value="F:oxidoreductase activity, acting on paired donors, with incorporation or reduction of molecular oxygen"/>
    <property type="evidence" value="ECO:0007669"/>
    <property type="project" value="InterPro"/>
</dbReference>
<dbReference type="PRINTS" id="PR00463">
    <property type="entry name" value="EP450I"/>
</dbReference>
<keyword evidence="2 7" id="KW-0349">Heme</keyword>
<sequence>MAETPPGPKGEPLFGSSRTYADDPFRFISTLESAYGDVARFDMGPMDTVMLCDPAAIERVLVSESDRFRKPDFQGDALGDLLGEGLLLSEGETWERQRRLANPAFSMARLSGMADRITGHAQDRIADWQEGDVVDVEQAMTRTTLDVILDLMMGVELSEQRVQTIEEQLIPLGQRFEPDPLRFAAPEWLPMPDDAAFDSAVETLDAVLDDIIEVREGSVGTDEDGPMDFLSVLLRARDDGEQSPEQLRDEMMTMLLAGHDTTALTLTYVWFLLSENPEAERKVHEELDEVVGDERPEMDHVRELDYLEWVVQEAMRLYPPVYTIFREPTEDVELSAYPVEAGTTLMLPQWGVHRSARFYDDPGTFDPERWKPERATERPRFAYFPFGGGPRHCIGKHLAMLEAQLIVATTAKQYRLDFTGETPLELMPSLTAHPRQEMSMRVQTRD</sequence>
<dbReference type="AlphaFoldDB" id="A0A830GKR1"/>
<name>A0A830GKR1_9EURY</name>
<dbReference type="Pfam" id="PF00067">
    <property type="entry name" value="p450"/>
    <property type="match status" value="1"/>
</dbReference>
<dbReference type="EMBL" id="BMOU01000001">
    <property type="protein sequence ID" value="GGN90402.1"/>
    <property type="molecule type" value="Genomic_DNA"/>
</dbReference>
<protein>
    <submittedName>
        <fullName evidence="8">Cytochrome P450</fullName>
    </submittedName>
</protein>
<evidence type="ECO:0000256" key="2">
    <source>
        <dbReference type="ARBA" id="ARBA00022617"/>
    </source>
</evidence>
<accession>A0A830GKR1</accession>
<dbReference type="InterPro" id="IPR017972">
    <property type="entry name" value="Cyt_P450_CS"/>
</dbReference>
<reference evidence="8" key="1">
    <citation type="journal article" date="2014" name="Int. J. Syst. Evol. Microbiol.">
        <title>Complete genome sequence of Corynebacterium casei LMG S-19264T (=DSM 44701T), isolated from a smear-ripened cheese.</title>
        <authorList>
            <consortium name="US DOE Joint Genome Institute (JGI-PGF)"/>
            <person name="Walter F."/>
            <person name="Albersmeier A."/>
            <person name="Kalinowski J."/>
            <person name="Ruckert C."/>
        </authorList>
    </citation>
    <scope>NUCLEOTIDE SEQUENCE</scope>
    <source>
        <strain evidence="8">JCM 17820</strain>
    </source>
</reference>
<dbReference type="SUPFAM" id="SSF48264">
    <property type="entry name" value="Cytochrome P450"/>
    <property type="match status" value="1"/>
</dbReference>
<dbReference type="PANTHER" id="PTHR24291">
    <property type="entry name" value="CYTOCHROME P450 FAMILY 4"/>
    <property type="match status" value="1"/>
</dbReference>
<evidence type="ECO:0000256" key="5">
    <source>
        <dbReference type="ARBA" id="ARBA00023004"/>
    </source>
</evidence>
<proteinExistence type="inferred from homology"/>
<dbReference type="GO" id="GO:0005506">
    <property type="term" value="F:iron ion binding"/>
    <property type="evidence" value="ECO:0007669"/>
    <property type="project" value="InterPro"/>
</dbReference>
<dbReference type="PRINTS" id="PR00385">
    <property type="entry name" value="P450"/>
</dbReference>
<comment type="caution">
    <text evidence="8">The sequence shown here is derived from an EMBL/GenBank/DDBJ whole genome shotgun (WGS) entry which is preliminary data.</text>
</comment>
<dbReference type="GO" id="GO:0004497">
    <property type="term" value="F:monooxygenase activity"/>
    <property type="evidence" value="ECO:0007669"/>
    <property type="project" value="UniProtKB-KW"/>
</dbReference>
<evidence type="ECO:0000313" key="8">
    <source>
        <dbReference type="EMBL" id="GGN90402.1"/>
    </source>
</evidence>
<comment type="similarity">
    <text evidence="1 7">Belongs to the cytochrome P450 family.</text>
</comment>
<evidence type="ECO:0000313" key="9">
    <source>
        <dbReference type="Proteomes" id="UP000605784"/>
    </source>
</evidence>
<dbReference type="InterPro" id="IPR002401">
    <property type="entry name" value="Cyt_P450_E_grp-I"/>
</dbReference>
<keyword evidence="9" id="KW-1185">Reference proteome</keyword>